<evidence type="ECO:0000256" key="1">
    <source>
        <dbReference type="SAM" id="Phobius"/>
    </source>
</evidence>
<keyword evidence="1" id="KW-1133">Transmembrane helix</keyword>
<evidence type="ECO:0000313" key="5">
    <source>
        <dbReference type="Proteomes" id="UP000189670"/>
    </source>
</evidence>
<comment type="caution">
    <text evidence="4">The sequence shown here is derived from an EMBL/GenBank/DDBJ whole genome shotgun (WGS) entry which is preliminary data.</text>
</comment>
<keyword evidence="1" id="KW-0472">Membrane</keyword>
<dbReference type="NCBIfam" id="TIGR04174">
    <property type="entry name" value="IPTL_CTERM"/>
    <property type="match status" value="1"/>
</dbReference>
<evidence type="ECO:0000313" key="4">
    <source>
        <dbReference type="EMBL" id="ETR65779.1"/>
    </source>
</evidence>
<organism evidence="4 5">
    <name type="scientific">Candidatus Magnetoglobus multicellularis str. Araruama</name>
    <dbReference type="NCBI Taxonomy" id="890399"/>
    <lineage>
        <taxon>Bacteria</taxon>
        <taxon>Pseudomonadati</taxon>
        <taxon>Thermodesulfobacteriota</taxon>
        <taxon>Desulfobacteria</taxon>
        <taxon>Desulfobacterales</taxon>
        <taxon>Desulfobacteraceae</taxon>
        <taxon>Candidatus Magnetoglobus</taxon>
    </lineage>
</organism>
<name>A0A1V1NT79_9BACT</name>
<reference evidence="5" key="1">
    <citation type="submission" date="2012-11" db="EMBL/GenBank/DDBJ databases">
        <authorList>
            <person name="Lucero-Rivera Y.E."/>
            <person name="Tovar-Ramirez D."/>
        </authorList>
    </citation>
    <scope>NUCLEOTIDE SEQUENCE [LARGE SCALE GENOMIC DNA]</scope>
    <source>
        <strain evidence="5">Araruama</strain>
    </source>
</reference>
<proteinExistence type="predicted"/>
<dbReference type="Proteomes" id="UP000189670">
    <property type="component" value="Unassembled WGS sequence"/>
</dbReference>
<dbReference type="AlphaFoldDB" id="A0A1V1NT79"/>
<feature type="signal peptide" evidence="2">
    <location>
        <begin position="1"/>
        <end position="27"/>
    </location>
</feature>
<dbReference type="Pfam" id="PF18203">
    <property type="entry name" value="IPTL-CTERM"/>
    <property type="match status" value="1"/>
</dbReference>
<evidence type="ECO:0000256" key="2">
    <source>
        <dbReference type="SAM" id="SignalP"/>
    </source>
</evidence>
<gene>
    <name evidence="4" type="ORF">OMM_05920</name>
</gene>
<feature type="transmembrane region" description="Helical" evidence="1">
    <location>
        <begin position="243"/>
        <end position="260"/>
    </location>
</feature>
<keyword evidence="2" id="KW-0732">Signal</keyword>
<feature type="domain" description="IPTL-CTERM protein sorting" evidence="3">
    <location>
        <begin position="235"/>
        <end position="262"/>
    </location>
</feature>
<keyword evidence="1" id="KW-0812">Transmembrane</keyword>
<accession>A0A1V1NT79</accession>
<sequence length="268" mass="29796">MKQIKLYCLCIILLPVITLFMNSSSWATVSAVNITGCTHNENEPSALTQITINWSYASESIADTVTCYYYYIGTEFDYTLTDTNGTQLDKTNNNWTFSKEEGDYYFYIAGYKTYTPPPPLPPELGPVTKYGPIKVDTAPKNVYVNGPSLTITPEISLQIGADEQLDQVCICETAYGVCNDWEPLSTPEHPYALKQGEMQYSLKIQVMDLAGNVANADPFEVTYTTGENLVMAQYTSVPTLSEWGMILFISMIIGIGIVATRRNVILAQ</sequence>
<dbReference type="InterPro" id="IPR026442">
    <property type="entry name" value="IPTL_CTERM"/>
</dbReference>
<dbReference type="EMBL" id="ATBP01002510">
    <property type="protein sequence ID" value="ETR65779.1"/>
    <property type="molecule type" value="Genomic_DNA"/>
</dbReference>
<evidence type="ECO:0000259" key="3">
    <source>
        <dbReference type="Pfam" id="PF18203"/>
    </source>
</evidence>
<protein>
    <recommendedName>
        <fullName evidence="3">IPTL-CTERM protein sorting domain-containing protein</fullName>
    </recommendedName>
</protein>
<feature type="chain" id="PRO_5010739483" description="IPTL-CTERM protein sorting domain-containing protein" evidence="2">
    <location>
        <begin position="28"/>
        <end position="268"/>
    </location>
</feature>